<protein>
    <submittedName>
        <fullName evidence="2">Uncharacterized protein</fullName>
    </submittedName>
</protein>
<name>A0A919JCP1_9ACTN</name>
<evidence type="ECO:0000313" key="2">
    <source>
        <dbReference type="EMBL" id="GIE14736.1"/>
    </source>
</evidence>
<reference evidence="2" key="1">
    <citation type="submission" date="2021-01" db="EMBL/GenBank/DDBJ databases">
        <title>Whole genome shotgun sequence of Actinoplanes ferrugineus NBRC 15555.</title>
        <authorList>
            <person name="Komaki H."/>
            <person name="Tamura T."/>
        </authorList>
    </citation>
    <scope>NUCLEOTIDE SEQUENCE</scope>
    <source>
        <strain evidence="2">NBRC 15555</strain>
    </source>
</reference>
<feature type="transmembrane region" description="Helical" evidence="1">
    <location>
        <begin position="60"/>
        <end position="79"/>
    </location>
</feature>
<comment type="caution">
    <text evidence="2">The sequence shown here is derived from an EMBL/GenBank/DDBJ whole genome shotgun (WGS) entry which is preliminary data.</text>
</comment>
<keyword evidence="3" id="KW-1185">Reference proteome</keyword>
<organism evidence="2 3">
    <name type="scientific">Paractinoplanes ferrugineus</name>
    <dbReference type="NCBI Taxonomy" id="113564"/>
    <lineage>
        <taxon>Bacteria</taxon>
        <taxon>Bacillati</taxon>
        <taxon>Actinomycetota</taxon>
        <taxon>Actinomycetes</taxon>
        <taxon>Micromonosporales</taxon>
        <taxon>Micromonosporaceae</taxon>
        <taxon>Paractinoplanes</taxon>
    </lineage>
</organism>
<keyword evidence="1" id="KW-0472">Membrane</keyword>
<proteinExistence type="predicted"/>
<feature type="transmembrane region" description="Helical" evidence="1">
    <location>
        <begin position="147"/>
        <end position="168"/>
    </location>
</feature>
<dbReference type="EMBL" id="BOMM01000057">
    <property type="protein sequence ID" value="GIE14736.1"/>
    <property type="molecule type" value="Genomic_DNA"/>
</dbReference>
<evidence type="ECO:0000256" key="1">
    <source>
        <dbReference type="SAM" id="Phobius"/>
    </source>
</evidence>
<sequence length="207" mass="22490">MLTLALAPAGLLLVLDGILELRWFGSGEAKQLRTVLDGINNEYGITPPALLRHEEGAWELIFLGLFCLAYATFGIWLLRGRLWARTWAVVGGVVAALAGLIGVGADSTESHTLADYFAKLHGSVIGDRIPQVEALLYPSWYPWLEDLAQGLQVILSLAALAALAWAVITHGDYYTGGRAVDAPPDAWDSALSRVREQSRRHRAADES</sequence>
<feature type="transmembrane region" description="Helical" evidence="1">
    <location>
        <begin position="86"/>
        <end position="105"/>
    </location>
</feature>
<accession>A0A919JCP1</accession>
<evidence type="ECO:0000313" key="3">
    <source>
        <dbReference type="Proteomes" id="UP000598174"/>
    </source>
</evidence>
<gene>
    <name evidence="2" type="ORF">Afe05nite_65760</name>
</gene>
<dbReference type="AlphaFoldDB" id="A0A919JCP1"/>
<dbReference type="Proteomes" id="UP000598174">
    <property type="component" value="Unassembled WGS sequence"/>
</dbReference>
<keyword evidence="1" id="KW-1133">Transmembrane helix</keyword>
<keyword evidence="1" id="KW-0812">Transmembrane</keyword>